<organism evidence="1">
    <name type="scientific">Arundo donax</name>
    <name type="common">Giant reed</name>
    <name type="synonym">Donax arundinaceus</name>
    <dbReference type="NCBI Taxonomy" id="35708"/>
    <lineage>
        <taxon>Eukaryota</taxon>
        <taxon>Viridiplantae</taxon>
        <taxon>Streptophyta</taxon>
        <taxon>Embryophyta</taxon>
        <taxon>Tracheophyta</taxon>
        <taxon>Spermatophyta</taxon>
        <taxon>Magnoliopsida</taxon>
        <taxon>Liliopsida</taxon>
        <taxon>Poales</taxon>
        <taxon>Poaceae</taxon>
        <taxon>PACMAD clade</taxon>
        <taxon>Arundinoideae</taxon>
        <taxon>Arundineae</taxon>
        <taxon>Arundo</taxon>
    </lineage>
</organism>
<proteinExistence type="predicted"/>
<dbReference type="EMBL" id="GBRH01239818">
    <property type="protein sequence ID" value="JAD58077.1"/>
    <property type="molecule type" value="Transcribed_RNA"/>
</dbReference>
<evidence type="ECO:0000313" key="1">
    <source>
        <dbReference type="EMBL" id="JAD58077.1"/>
    </source>
</evidence>
<accession>A0A0A9BFL7</accession>
<reference evidence="1" key="1">
    <citation type="submission" date="2014-09" db="EMBL/GenBank/DDBJ databases">
        <authorList>
            <person name="Magalhaes I.L.F."/>
            <person name="Oliveira U."/>
            <person name="Santos F.R."/>
            <person name="Vidigal T.H.D.A."/>
            <person name="Brescovit A.D."/>
            <person name="Santos A.J."/>
        </authorList>
    </citation>
    <scope>NUCLEOTIDE SEQUENCE</scope>
    <source>
        <tissue evidence="1">Shoot tissue taken approximately 20 cm above the soil surface</tissue>
    </source>
</reference>
<name>A0A0A9BFL7_ARUDO</name>
<dbReference type="AlphaFoldDB" id="A0A0A9BFL7"/>
<sequence length="51" mass="5928">MTTCKRCNKYYAIFPTSLMESTPGSKHSTHTKTQRICEAAAFSIFFFFFYS</sequence>
<protein>
    <submittedName>
        <fullName evidence="1">Uncharacterized protein</fullName>
    </submittedName>
</protein>
<reference evidence="1" key="2">
    <citation type="journal article" date="2015" name="Data Brief">
        <title>Shoot transcriptome of the giant reed, Arundo donax.</title>
        <authorList>
            <person name="Barrero R.A."/>
            <person name="Guerrero F.D."/>
            <person name="Moolhuijzen P."/>
            <person name="Goolsby J.A."/>
            <person name="Tidwell J."/>
            <person name="Bellgard S.E."/>
            <person name="Bellgard M.I."/>
        </authorList>
    </citation>
    <scope>NUCLEOTIDE SEQUENCE</scope>
    <source>
        <tissue evidence="1">Shoot tissue taken approximately 20 cm above the soil surface</tissue>
    </source>
</reference>